<dbReference type="EMBL" id="SODP01000001">
    <property type="protein sequence ID" value="TDW77108.1"/>
    <property type="molecule type" value="Genomic_DNA"/>
</dbReference>
<sequence length="370" mass="39826">MNEYIREACLAVRAWVDSFDQGGAGMAVVDLVLRDPRHEEPTLGLQLRELVSNELRYVLCTDASARAGGDPVSRDQQYGAKPDAGEELRHAAARLDQLTSISELSSGGVDRGWPVDAATALHEASRVSERLADLVRYATGPVLDKLDHGSVVALPPAGTKDVPNQPALAACHRETAETIAGLLGEVAAKLEDLSGQVSYLQHTPIAVPGASQCDGRTLDTEVVMAWRMLGMVNESRFHIRVFRPSGELPVVVIGDMGDNHSQSITNVVEEVAAVVAAELLAGAAHDSVQWVQVSPPGEFRGPYSESGVIQAVRFEKPYGRPRWRQLTHDELEQLVGGAVRIWHASEYTVASMTERGVPILHPKSNATGGT</sequence>
<evidence type="ECO:0000313" key="1">
    <source>
        <dbReference type="EMBL" id="TDW77108.1"/>
    </source>
</evidence>
<dbReference type="Proteomes" id="UP000295146">
    <property type="component" value="Unassembled WGS sequence"/>
</dbReference>
<name>A0A4R8CM23_9ACTN</name>
<keyword evidence="2" id="KW-1185">Reference proteome</keyword>
<accession>A0A4R8CM23</accession>
<evidence type="ECO:0000313" key="2">
    <source>
        <dbReference type="Proteomes" id="UP000295146"/>
    </source>
</evidence>
<reference evidence="1 2" key="1">
    <citation type="submission" date="2019-03" db="EMBL/GenBank/DDBJ databases">
        <title>Genomic Encyclopedia of Type Strains, Phase III (KMG-III): the genomes of soil and plant-associated and newly described type strains.</title>
        <authorList>
            <person name="Whitman W."/>
        </authorList>
    </citation>
    <scope>NUCLEOTIDE SEQUENCE [LARGE SCALE GENOMIC DNA]</scope>
    <source>
        <strain evidence="1 2">VKM Ac-2573</strain>
    </source>
</reference>
<organism evidence="1 2">
    <name type="scientific">Kribbella pratensis</name>
    <dbReference type="NCBI Taxonomy" id="2512112"/>
    <lineage>
        <taxon>Bacteria</taxon>
        <taxon>Bacillati</taxon>
        <taxon>Actinomycetota</taxon>
        <taxon>Actinomycetes</taxon>
        <taxon>Propionibacteriales</taxon>
        <taxon>Kribbellaceae</taxon>
        <taxon>Kribbella</taxon>
    </lineage>
</organism>
<comment type="caution">
    <text evidence="1">The sequence shown here is derived from an EMBL/GenBank/DDBJ whole genome shotgun (WGS) entry which is preliminary data.</text>
</comment>
<proteinExistence type="predicted"/>
<protein>
    <submittedName>
        <fullName evidence="1">Uncharacterized protein</fullName>
    </submittedName>
</protein>
<dbReference type="AlphaFoldDB" id="A0A4R8CM23"/>
<gene>
    <name evidence="1" type="ORF">EV653_2272</name>
</gene>